<reference evidence="4" key="2">
    <citation type="submission" date="2017-05" db="EMBL/GenBank/DDBJ databases">
        <authorList>
            <consortium name="The Broad Institute Genomics Platform"/>
            <consortium name="The Broad Institute Genomic Center for Infectious Diseases"/>
            <person name="Earl A."/>
            <person name="Manson A."/>
            <person name="Schwartman J."/>
            <person name="Gilmore M."/>
            <person name="Abouelleil A."/>
            <person name="Cao P."/>
            <person name="Chapman S."/>
            <person name="Cusick C."/>
            <person name="Shea T."/>
            <person name="Young S."/>
            <person name="Neafsey D."/>
            <person name="Nusbaum C."/>
            <person name="Birren B."/>
        </authorList>
    </citation>
    <scope>NUCLEOTIDE SEQUENCE</scope>
    <source>
        <strain evidence="4">9E7_DIV0242</strain>
    </source>
</reference>
<dbReference type="PANTHER" id="PTHR43567">
    <property type="entry name" value="FLAVOREDOXIN-RELATED-RELATED"/>
    <property type="match status" value="1"/>
</dbReference>
<organism evidence="3">
    <name type="scientific">Candidatus Enterococcus clewellii</name>
    <dbReference type="NCBI Taxonomy" id="1834193"/>
    <lineage>
        <taxon>Bacteria</taxon>
        <taxon>Bacillati</taxon>
        <taxon>Bacillota</taxon>
        <taxon>Bacilli</taxon>
        <taxon>Lactobacillales</taxon>
        <taxon>Enterococcaceae</taxon>
        <taxon>Enterococcus</taxon>
    </lineage>
</organism>
<gene>
    <name evidence="3" type="ORF">A5888_001749</name>
    <name evidence="4" type="ORF">A5888_002989</name>
</gene>
<keyword evidence="5" id="KW-1185">Reference proteome</keyword>
<dbReference type="InterPro" id="IPR052174">
    <property type="entry name" value="Flavoredoxin"/>
</dbReference>
<keyword evidence="2" id="KW-0285">Flavoprotein</keyword>
<dbReference type="Proteomes" id="UP000195141">
    <property type="component" value="Chromosome"/>
</dbReference>
<reference evidence="3" key="1">
    <citation type="submission" date="2017-05" db="EMBL/GenBank/DDBJ databases">
        <title>The Genome Sequence of Enterococcus sp. 9E7_DIV0242.</title>
        <authorList>
            <consortium name="The Broad Institute Genomics Platform"/>
            <consortium name="The Broad Institute Genomic Center for Infectious Diseases"/>
            <person name="Earl A."/>
            <person name="Manson A."/>
            <person name="Schwartman J."/>
            <person name="Gilmore M."/>
            <person name="Abouelleil A."/>
            <person name="Cao P."/>
            <person name="Chapman S."/>
            <person name="Cusick C."/>
            <person name="Shea T."/>
            <person name="Young S."/>
            <person name="Neafsey D."/>
            <person name="Nusbaum C."/>
            <person name="Birren B."/>
        </authorList>
    </citation>
    <scope>NUCLEOTIDE SEQUENCE [LARGE SCALE GENOMIC DNA]</scope>
    <source>
        <strain evidence="3">9E7_DIV0242</strain>
    </source>
</reference>
<protein>
    <submittedName>
        <fullName evidence="3">Uncharacterized protein</fullName>
    </submittedName>
</protein>
<evidence type="ECO:0000313" key="3">
    <source>
        <dbReference type="EMBL" id="OTP17611.1"/>
    </source>
</evidence>
<proteinExistence type="predicted"/>
<evidence type="ECO:0000313" key="5">
    <source>
        <dbReference type="Proteomes" id="UP000195141"/>
    </source>
</evidence>
<accession>A0A242K8W3</accession>
<name>A0A242K8W3_9ENTE</name>
<sequence>MEYFTLNIPTEEQMKQIIIGGFNSGTDKFNYSESFTFEISEIIEAPVISECCLTLEFQVNQVVKTKGISHIFATIKRRLVEEQLIHDQHLISQQLNPVFYMGDSYKRQYKFLTNPVE</sequence>
<dbReference type="EMBL" id="NGMM01000002">
    <property type="protein sequence ID" value="OTP17611.1"/>
    <property type="molecule type" value="Genomic_DNA"/>
</dbReference>
<evidence type="ECO:0000256" key="2">
    <source>
        <dbReference type="ARBA" id="ARBA00022630"/>
    </source>
</evidence>
<dbReference type="PANTHER" id="PTHR43567:SF1">
    <property type="entry name" value="FLAVOREDOXIN"/>
    <property type="match status" value="1"/>
</dbReference>
<dbReference type="Gene3D" id="2.30.110.10">
    <property type="entry name" value="Electron Transport, Fmn-binding Protein, Chain A"/>
    <property type="match status" value="1"/>
</dbReference>
<evidence type="ECO:0000313" key="4">
    <source>
        <dbReference type="EMBL" id="WYJ91221.1"/>
    </source>
</evidence>
<dbReference type="SUPFAM" id="SSF50475">
    <property type="entry name" value="FMN-binding split barrel"/>
    <property type="match status" value="1"/>
</dbReference>
<reference evidence="4" key="3">
    <citation type="submission" date="2024-03" db="EMBL/GenBank/DDBJ databases">
        <title>The Genome Sequence of Enterococcus sp. DIV0242b.</title>
        <authorList>
            <consortium name="The Broad Institute Genomics Platform"/>
            <consortium name="The Broad Institute Microbial Omics Core"/>
            <consortium name="The Broad Institute Genomic Center for Infectious Diseases"/>
            <person name="Earl A."/>
            <person name="Manson A."/>
            <person name="Gilmore M."/>
            <person name="Schwartman J."/>
            <person name="Shea T."/>
            <person name="Abouelleil A."/>
            <person name="Cao P."/>
            <person name="Chapman S."/>
            <person name="Cusick C."/>
            <person name="Young S."/>
            <person name="Neafsey D."/>
            <person name="Nusbaum C."/>
            <person name="Birren B."/>
        </authorList>
    </citation>
    <scope>NUCLEOTIDE SEQUENCE</scope>
    <source>
        <strain evidence="4">9E7_DIV0242</strain>
    </source>
</reference>
<dbReference type="InterPro" id="IPR012349">
    <property type="entry name" value="Split_barrel_FMN-bd"/>
</dbReference>
<dbReference type="EMBL" id="CP147247">
    <property type="protein sequence ID" value="WYJ91221.1"/>
    <property type="molecule type" value="Genomic_DNA"/>
</dbReference>
<comment type="cofactor">
    <cofactor evidence="1">
        <name>FMN</name>
        <dbReference type="ChEBI" id="CHEBI:58210"/>
    </cofactor>
</comment>
<evidence type="ECO:0000256" key="1">
    <source>
        <dbReference type="ARBA" id="ARBA00001917"/>
    </source>
</evidence>
<dbReference type="AlphaFoldDB" id="A0A242K8W3"/>